<organism evidence="1 2">
    <name type="scientific">Diabrotica virgifera virgifera</name>
    <name type="common">western corn rootworm</name>
    <dbReference type="NCBI Taxonomy" id="50390"/>
    <lineage>
        <taxon>Eukaryota</taxon>
        <taxon>Metazoa</taxon>
        <taxon>Ecdysozoa</taxon>
        <taxon>Arthropoda</taxon>
        <taxon>Hexapoda</taxon>
        <taxon>Insecta</taxon>
        <taxon>Pterygota</taxon>
        <taxon>Neoptera</taxon>
        <taxon>Endopterygota</taxon>
        <taxon>Coleoptera</taxon>
        <taxon>Polyphaga</taxon>
        <taxon>Cucujiformia</taxon>
        <taxon>Chrysomeloidea</taxon>
        <taxon>Chrysomelidae</taxon>
        <taxon>Galerucinae</taxon>
        <taxon>Diabroticina</taxon>
        <taxon>Diabroticites</taxon>
        <taxon>Diabrotica</taxon>
    </lineage>
</organism>
<protein>
    <submittedName>
        <fullName evidence="1">Uncharacterized protein</fullName>
    </submittedName>
</protein>
<name>A0ABM5JK55_DIAVI</name>
<dbReference type="EnsemblMetazoa" id="XM_050642360.1">
    <property type="protein sequence ID" value="XP_050498317.1"/>
    <property type="gene ID" value="LOC126879282"/>
</dbReference>
<keyword evidence="2" id="KW-1185">Reference proteome</keyword>
<sequence>MLSPINSGESDADLSDFNPTYKVENDIPKRKKKNCYWKILKKYTEIHWSHKKSLIKSCHLLVKNLRREIHHPLNEKVTISRNQRNVLCQPSKWKKICVKKTETRGKTIYRINNNKHLKESRNIKLDIDHATRLKLFQEFLDQGDINLQRIYLTSCTTEVTPKYMYSNTETPRNPNKAYLTVEGIKVRVHKQFFLNTLDIPEKIIRTALAKKTSSGTVTKDMRGRHENHHTINPVLIEDIKRHINSIPRVESHYLRASTSREYIDGSKAMAVLYRDFKQQQETDHKEAGTYHTYYHVFNKEFNISIHTPKKDQCDLCVAYGNADLSSREEMEEKYAKYHEEKLRTN</sequence>
<dbReference type="PANTHER" id="PTHR10773:SF19">
    <property type="match status" value="1"/>
</dbReference>
<dbReference type="PANTHER" id="PTHR10773">
    <property type="entry name" value="DNA-DIRECTED RNA POLYMERASES I, II, AND III SUBUNIT RPABC2"/>
    <property type="match status" value="1"/>
</dbReference>
<dbReference type="GeneID" id="126879282"/>
<accession>A0ABM5JK55</accession>
<dbReference type="Proteomes" id="UP001652700">
    <property type="component" value="Unplaced"/>
</dbReference>
<proteinExistence type="predicted"/>
<dbReference type="RefSeq" id="XP_050498317.1">
    <property type="nucleotide sequence ID" value="XM_050642360.1"/>
</dbReference>
<evidence type="ECO:0000313" key="1">
    <source>
        <dbReference type="EnsemblMetazoa" id="XP_050498317.1"/>
    </source>
</evidence>
<evidence type="ECO:0000313" key="2">
    <source>
        <dbReference type="Proteomes" id="UP001652700"/>
    </source>
</evidence>
<reference evidence="1" key="1">
    <citation type="submission" date="2025-05" db="UniProtKB">
        <authorList>
            <consortium name="EnsemblMetazoa"/>
        </authorList>
    </citation>
    <scope>IDENTIFICATION</scope>
</reference>